<comment type="similarity">
    <text evidence="2">Belongs to the amino acid-polyamine-organocation (APC) superfamily. Spore germination protein (SGP) (TC 2.A.3.9) family.</text>
</comment>
<dbReference type="GO" id="GO:0009847">
    <property type="term" value="P:spore germination"/>
    <property type="evidence" value="ECO:0007669"/>
    <property type="project" value="InterPro"/>
</dbReference>
<feature type="transmembrane region" description="Helical" evidence="8">
    <location>
        <begin position="40"/>
        <end position="59"/>
    </location>
</feature>
<keyword evidence="7 8" id="KW-0472">Membrane</keyword>
<dbReference type="NCBIfam" id="TIGR00912">
    <property type="entry name" value="2A0309"/>
    <property type="match status" value="1"/>
</dbReference>
<proteinExistence type="inferred from homology"/>
<dbReference type="OrthoDB" id="2081904at2"/>
<feature type="transmembrane region" description="Helical" evidence="8">
    <location>
        <begin position="218"/>
        <end position="239"/>
    </location>
</feature>
<evidence type="ECO:0000313" key="9">
    <source>
        <dbReference type="EMBL" id="SOC45028.1"/>
    </source>
</evidence>
<evidence type="ECO:0000256" key="1">
    <source>
        <dbReference type="ARBA" id="ARBA00004141"/>
    </source>
</evidence>
<keyword evidence="10" id="KW-1185">Reference proteome</keyword>
<dbReference type="AlphaFoldDB" id="A0A285UUI2"/>
<feature type="transmembrane region" description="Helical" evidence="8">
    <location>
        <begin position="334"/>
        <end position="354"/>
    </location>
</feature>
<feature type="transmembrane region" description="Helical" evidence="8">
    <location>
        <begin position="305"/>
        <end position="328"/>
    </location>
</feature>
<keyword evidence="4" id="KW-0309">Germination</keyword>
<feature type="transmembrane region" description="Helical" evidence="8">
    <location>
        <begin position="145"/>
        <end position="166"/>
    </location>
</feature>
<dbReference type="InterPro" id="IPR004761">
    <property type="entry name" value="Spore_GerAB"/>
</dbReference>
<feature type="transmembrane region" description="Helical" evidence="8">
    <location>
        <begin position="71"/>
        <end position="94"/>
    </location>
</feature>
<name>A0A285UUI2_9BACL</name>
<evidence type="ECO:0000313" key="10">
    <source>
        <dbReference type="Proteomes" id="UP000219252"/>
    </source>
</evidence>
<keyword evidence="6 8" id="KW-1133">Transmembrane helix</keyword>
<evidence type="ECO:0000256" key="5">
    <source>
        <dbReference type="ARBA" id="ARBA00022692"/>
    </source>
</evidence>
<keyword evidence="3" id="KW-0813">Transport</keyword>
<evidence type="ECO:0000256" key="4">
    <source>
        <dbReference type="ARBA" id="ARBA00022544"/>
    </source>
</evidence>
<protein>
    <submittedName>
        <fullName evidence="9">Spore germination protein (Amino acid permease)</fullName>
    </submittedName>
</protein>
<comment type="subcellular location">
    <subcellularLocation>
        <location evidence="1">Membrane</location>
        <topology evidence="1">Multi-pass membrane protein</topology>
    </subcellularLocation>
</comment>
<sequence>MDHTKGMLGIREFFAIILVTIGTKLTDNTPTGLFNEVGNAAWITIIIMCLVSIIPIYLLTKVITSYENKNLVDIIYHLLGKHIGFFVILLLWLTETYSIVLSSAMYADIIETMYFVRTPILIIYIVLIGVAAYGAKKGIEYIGSAAWITLIGLNIALFVVLILSILQGRINYIFPIFGNGIPEILTEGTTNLSIFGEFLYFGFIVTSLRSINVYKKGIWIGLFYVSIVFMFALIGYVMLFDYVSIGNLNYPFHESIRYIQLGFLTNVESLFLPFWLVASFLRFSFYLYISALLFGALFKIKQFNYLVPSIAILIVFLGLIPEAPVFSLFNLREILVYITAPIFLLLPLVLWIAAKLKGEFKK</sequence>
<evidence type="ECO:0000256" key="8">
    <source>
        <dbReference type="SAM" id="Phobius"/>
    </source>
</evidence>
<evidence type="ECO:0000256" key="3">
    <source>
        <dbReference type="ARBA" id="ARBA00022448"/>
    </source>
</evidence>
<dbReference type="Proteomes" id="UP000219252">
    <property type="component" value="Unassembled WGS sequence"/>
</dbReference>
<dbReference type="GO" id="GO:0016020">
    <property type="term" value="C:membrane"/>
    <property type="evidence" value="ECO:0007669"/>
    <property type="project" value="UniProtKB-SubCell"/>
</dbReference>
<dbReference type="Pfam" id="PF03845">
    <property type="entry name" value="Spore_permease"/>
    <property type="match status" value="1"/>
</dbReference>
<organism evidence="9 10">
    <name type="scientific">Ureibacillus acetophenoni</name>
    <dbReference type="NCBI Taxonomy" id="614649"/>
    <lineage>
        <taxon>Bacteria</taxon>
        <taxon>Bacillati</taxon>
        <taxon>Bacillota</taxon>
        <taxon>Bacilli</taxon>
        <taxon>Bacillales</taxon>
        <taxon>Caryophanaceae</taxon>
        <taxon>Ureibacillus</taxon>
    </lineage>
</organism>
<reference evidence="10" key="1">
    <citation type="submission" date="2017-08" db="EMBL/GenBank/DDBJ databases">
        <authorList>
            <person name="Varghese N."/>
            <person name="Submissions S."/>
        </authorList>
    </citation>
    <scope>NUCLEOTIDE SEQUENCE [LARGE SCALE GENOMIC DNA]</scope>
    <source>
        <strain evidence="10">JC23</strain>
    </source>
</reference>
<evidence type="ECO:0000256" key="6">
    <source>
        <dbReference type="ARBA" id="ARBA00022989"/>
    </source>
</evidence>
<keyword evidence="5 8" id="KW-0812">Transmembrane</keyword>
<dbReference type="PANTHER" id="PTHR34975">
    <property type="entry name" value="SPORE GERMINATION PROTEIN A2"/>
    <property type="match status" value="1"/>
</dbReference>
<gene>
    <name evidence="9" type="ORF">SAMN05877842_12710</name>
</gene>
<feature type="transmembrane region" description="Helical" evidence="8">
    <location>
        <begin position="274"/>
        <end position="298"/>
    </location>
</feature>
<accession>A0A285UUI2</accession>
<evidence type="ECO:0000256" key="2">
    <source>
        <dbReference type="ARBA" id="ARBA00007998"/>
    </source>
</evidence>
<evidence type="ECO:0000256" key="7">
    <source>
        <dbReference type="ARBA" id="ARBA00023136"/>
    </source>
</evidence>
<dbReference type="EMBL" id="OBQC01000027">
    <property type="protein sequence ID" value="SOC45028.1"/>
    <property type="molecule type" value="Genomic_DNA"/>
</dbReference>
<dbReference type="RefSeq" id="WP_097151275.1">
    <property type="nucleotide sequence ID" value="NZ_OBQC01000027.1"/>
</dbReference>
<feature type="transmembrane region" description="Helical" evidence="8">
    <location>
        <begin position="114"/>
        <end position="133"/>
    </location>
</feature>
<dbReference type="PANTHER" id="PTHR34975:SF2">
    <property type="entry name" value="SPORE GERMINATION PROTEIN A2"/>
    <property type="match status" value="1"/>
</dbReference>
<feature type="transmembrane region" description="Helical" evidence="8">
    <location>
        <begin position="192"/>
        <end position="211"/>
    </location>
</feature>